<organism evidence="1 2">
    <name type="scientific">Micromonospora polyrhachis</name>
    <dbReference type="NCBI Taxonomy" id="1282883"/>
    <lineage>
        <taxon>Bacteria</taxon>
        <taxon>Bacillati</taxon>
        <taxon>Actinomycetota</taxon>
        <taxon>Actinomycetes</taxon>
        <taxon>Micromonosporales</taxon>
        <taxon>Micromonosporaceae</taxon>
        <taxon>Micromonospora</taxon>
    </lineage>
</organism>
<evidence type="ECO:0000313" key="1">
    <source>
        <dbReference type="EMBL" id="MBB4958560.1"/>
    </source>
</evidence>
<gene>
    <name evidence="1" type="ORF">FHR38_002293</name>
</gene>
<name>A0A7W7SRW5_9ACTN</name>
<proteinExistence type="predicted"/>
<comment type="caution">
    <text evidence="1">The sequence shown here is derived from an EMBL/GenBank/DDBJ whole genome shotgun (WGS) entry which is preliminary data.</text>
</comment>
<dbReference type="EMBL" id="JACHJW010000001">
    <property type="protein sequence ID" value="MBB4958560.1"/>
    <property type="molecule type" value="Genomic_DNA"/>
</dbReference>
<dbReference type="RefSeq" id="WP_184534628.1">
    <property type="nucleotide sequence ID" value="NZ_JACHJW010000001.1"/>
</dbReference>
<accession>A0A7W7SRW5</accession>
<dbReference type="Proteomes" id="UP000578819">
    <property type="component" value="Unassembled WGS sequence"/>
</dbReference>
<sequence>MTMAFNPLDPIRVFECLPFAESRPNCEYSPNGRIATCTYPALVLIPVQDDGDPGDKVHSAIVPGWSSATTNHSALPDGVTGNQGHDLDVADNVDRFVVFTGPAAGPVG</sequence>
<evidence type="ECO:0000313" key="2">
    <source>
        <dbReference type="Proteomes" id="UP000578819"/>
    </source>
</evidence>
<dbReference type="AlphaFoldDB" id="A0A7W7SRW5"/>
<protein>
    <submittedName>
        <fullName evidence="1">Uncharacterized protein</fullName>
    </submittedName>
</protein>
<reference evidence="1 2" key="1">
    <citation type="submission" date="2020-08" db="EMBL/GenBank/DDBJ databases">
        <title>Sequencing the genomes of 1000 actinobacteria strains.</title>
        <authorList>
            <person name="Klenk H.-P."/>
        </authorList>
    </citation>
    <scope>NUCLEOTIDE SEQUENCE [LARGE SCALE GENOMIC DNA]</scope>
    <source>
        <strain evidence="1 2">DSM 45886</strain>
    </source>
</reference>
<keyword evidence="2" id="KW-1185">Reference proteome</keyword>